<dbReference type="Pfam" id="PF00877">
    <property type="entry name" value="NLPC_P60"/>
    <property type="match status" value="1"/>
</dbReference>
<dbReference type="InterPro" id="IPR000064">
    <property type="entry name" value="NLP_P60_dom"/>
</dbReference>
<dbReference type="Pfam" id="PF24568">
    <property type="entry name" value="CC_PcsB"/>
    <property type="match status" value="1"/>
</dbReference>
<evidence type="ECO:0000259" key="7">
    <source>
        <dbReference type="PROSITE" id="PS51935"/>
    </source>
</evidence>
<protein>
    <submittedName>
        <fullName evidence="8">C40 family peptidase</fullName>
    </submittedName>
</protein>
<sequence length="364" mass="41012">MNKKLVSAIIALSLVGTLSAPVLAEPLNERIRNQQQQIDENKKALKNVQKKQEDIEVELEKLDSNIEALLRQVENTKKKILNTEKEIKVVEKDIEKAEEDIKEEQELFNKRVRAMYINGTGSYLDMLIESEGISDFISRVDSIKKIIELDKKIIAELNAKKQAIEKKKEALKNENNKLLALKADNEKKLADVNSKKSEQDKLLAELNKQERMYASKINESQRVINAAMAEINAIRDKAPEYKPSRGPSQISSNTIVAYASNFLGTPYQWGGNGPNNFDCSGFTRYVYAHFGVNIPRVASDQQNFGTSVSRENLQPGDLVFFGYPAHHVGIYVGNNAYMHAPRTGDVVKVSPLTRSDYSGARRVR</sequence>
<evidence type="ECO:0000256" key="3">
    <source>
        <dbReference type="ARBA" id="ARBA00022801"/>
    </source>
</evidence>
<comment type="caution">
    <text evidence="8">The sequence shown here is derived from an EMBL/GenBank/DDBJ whole genome shotgun (WGS) entry which is preliminary data.</text>
</comment>
<evidence type="ECO:0000256" key="4">
    <source>
        <dbReference type="ARBA" id="ARBA00022807"/>
    </source>
</evidence>
<dbReference type="EMBL" id="JAHLQF010000004">
    <property type="protein sequence ID" value="MBU5486234.1"/>
    <property type="molecule type" value="Genomic_DNA"/>
</dbReference>
<keyword evidence="1" id="KW-0645">Protease</keyword>
<dbReference type="PANTHER" id="PTHR47053:SF1">
    <property type="entry name" value="MUREIN DD-ENDOPEPTIDASE MEPH-RELATED"/>
    <property type="match status" value="1"/>
</dbReference>
<dbReference type="PROSITE" id="PS51935">
    <property type="entry name" value="NLPC_P60"/>
    <property type="match status" value="1"/>
</dbReference>
<feature type="domain" description="NlpC/P60" evidence="7">
    <location>
        <begin position="249"/>
        <end position="364"/>
    </location>
</feature>
<keyword evidence="4" id="KW-0788">Thiol protease</keyword>
<dbReference type="PANTHER" id="PTHR47053">
    <property type="entry name" value="MUREIN DD-ENDOPEPTIDASE MEPH-RELATED"/>
    <property type="match status" value="1"/>
</dbReference>
<feature type="coiled-coil region" evidence="5">
    <location>
        <begin position="147"/>
        <end position="237"/>
    </location>
</feature>
<accession>A0ABS6EPC0</accession>
<keyword evidence="5" id="KW-0175">Coiled coil</keyword>
<gene>
    <name evidence="8" type="ORF">KQI86_18095</name>
</gene>
<feature type="coiled-coil region" evidence="5">
    <location>
        <begin position="28"/>
        <end position="107"/>
    </location>
</feature>
<evidence type="ECO:0000313" key="8">
    <source>
        <dbReference type="EMBL" id="MBU5486234.1"/>
    </source>
</evidence>
<evidence type="ECO:0000256" key="5">
    <source>
        <dbReference type="SAM" id="Coils"/>
    </source>
</evidence>
<feature type="signal peptide" evidence="6">
    <location>
        <begin position="1"/>
        <end position="24"/>
    </location>
</feature>
<evidence type="ECO:0000256" key="6">
    <source>
        <dbReference type="SAM" id="SignalP"/>
    </source>
</evidence>
<evidence type="ECO:0000313" key="9">
    <source>
        <dbReference type="Proteomes" id="UP000726170"/>
    </source>
</evidence>
<dbReference type="Proteomes" id="UP000726170">
    <property type="component" value="Unassembled WGS sequence"/>
</dbReference>
<dbReference type="InterPro" id="IPR057309">
    <property type="entry name" value="PcsB_CC"/>
</dbReference>
<reference evidence="8 9" key="1">
    <citation type="submission" date="2021-06" db="EMBL/GenBank/DDBJ databases">
        <authorList>
            <person name="Sun Q."/>
            <person name="Li D."/>
        </authorList>
    </citation>
    <scope>NUCLEOTIDE SEQUENCE [LARGE SCALE GENOMIC DNA]</scope>
    <source>
        <strain evidence="8 9">MSJ-11</strain>
    </source>
</reference>
<dbReference type="InterPro" id="IPR051202">
    <property type="entry name" value="Peptidase_C40"/>
</dbReference>
<keyword evidence="3" id="KW-0378">Hydrolase</keyword>
<evidence type="ECO:0000256" key="2">
    <source>
        <dbReference type="ARBA" id="ARBA00022729"/>
    </source>
</evidence>
<keyword evidence="2 6" id="KW-0732">Signal</keyword>
<proteinExistence type="predicted"/>
<evidence type="ECO:0000256" key="1">
    <source>
        <dbReference type="ARBA" id="ARBA00022670"/>
    </source>
</evidence>
<feature type="chain" id="PRO_5046544406" evidence="6">
    <location>
        <begin position="25"/>
        <end position="364"/>
    </location>
</feature>
<keyword evidence="9" id="KW-1185">Reference proteome</keyword>
<dbReference type="RefSeq" id="WP_216440812.1">
    <property type="nucleotide sequence ID" value="NZ_JAHLQF010000004.1"/>
</dbReference>
<organism evidence="8 9">
    <name type="scientific">Clostridium mobile</name>
    <dbReference type="NCBI Taxonomy" id="2841512"/>
    <lineage>
        <taxon>Bacteria</taxon>
        <taxon>Bacillati</taxon>
        <taxon>Bacillota</taxon>
        <taxon>Clostridia</taxon>
        <taxon>Eubacteriales</taxon>
        <taxon>Clostridiaceae</taxon>
        <taxon>Clostridium</taxon>
    </lineage>
</organism>
<name>A0ABS6EPC0_9CLOT</name>